<protein>
    <submittedName>
        <fullName evidence="2">Uncharacterized protein</fullName>
    </submittedName>
</protein>
<proteinExistence type="predicted"/>
<accession>A0A6J4LW11</accession>
<sequence length="61" mass="6370">MVVVMLFAFSGTAIAGFGTHAAQLSVQVRIACHESGAEVARISTVAAEFDALSHHLHHVAV</sequence>
<evidence type="ECO:0000256" key="1">
    <source>
        <dbReference type="SAM" id="SignalP"/>
    </source>
</evidence>
<dbReference type="EMBL" id="CADCTY010000790">
    <property type="protein sequence ID" value="CAA9339653.1"/>
    <property type="molecule type" value="Genomic_DNA"/>
</dbReference>
<feature type="signal peptide" evidence="1">
    <location>
        <begin position="1"/>
        <end position="15"/>
    </location>
</feature>
<evidence type="ECO:0000313" key="2">
    <source>
        <dbReference type="EMBL" id="CAA9339653.1"/>
    </source>
</evidence>
<dbReference type="AlphaFoldDB" id="A0A6J4LW11"/>
<reference evidence="2" key="1">
    <citation type="submission" date="2020-02" db="EMBL/GenBank/DDBJ databases">
        <authorList>
            <person name="Meier V. D."/>
        </authorList>
    </citation>
    <scope>NUCLEOTIDE SEQUENCE</scope>
    <source>
        <strain evidence="2">AVDCRST_MAG94</strain>
    </source>
</reference>
<gene>
    <name evidence="2" type="ORF">AVDCRST_MAG94-2256</name>
</gene>
<name>A0A6J4LW11_9CYAN</name>
<organism evidence="2">
    <name type="scientific">uncultured Leptolyngbya sp</name>
    <dbReference type="NCBI Taxonomy" id="332963"/>
    <lineage>
        <taxon>Bacteria</taxon>
        <taxon>Bacillati</taxon>
        <taxon>Cyanobacteriota</taxon>
        <taxon>Cyanophyceae</taxon>
        <taxon>Leptolyngbyales</taxon>
        <taxon>Leptolyngbyaceae</taxon>
        <taxon>Leptolyngbya group</taxon>
        <taxon>Leptolyngbya</taxon>
        <taxon>environmental samples</taxon>
    </lineage>
</organism>
<keyword evidence="1" id="KW-0732">Signal</keyword>
<feature type="chain" id="PRO_5026796715" evidence="1">
    <location>
        <begin position="16"/>
        <end position="61"/>
    </location>
</feature>